<gene>
    <name evidence="2" type="ORF">VFPBJ_04112</name>
    <name evidence="3" type="ORF">VFPFJ_03323</name>
</gene>
<dbReference type="Proteomes" id="UP000078240">
    <property type="component" value="Unassembled WGS sequence"/>
</dbReference>
<dbReference type="EMBL" id="LSBH01000003">
    <property type="protein sequence ID" value="OAQ81528.1"/>
    <property type="molecule type" value="Genomic_DNA"/>
</dbReference>
<protein>
    <submittedName>
        <fullName evidence="3">Uncharacterized protein</fullName>
    </submittedName>
</protein>
<feature type="compositionally biased region" description="Basic and acidic residues" evidence="1">
    <location>
        <begin position="108"/>
        <end position="126"/>
    </location>
</feature>
<reference evidence="3 4" key="1">
    <citation type="submission" date="2016-02" db="EMBL/GenBank/DDBJ databases">
        <title>Biosynthesis of antibiotic leucinostatins and their inhibition on Phytophthora in bio-control Purpureocillium lilacinum.</title>
        <authorList>
            <person name="Wang G."/>
            <person name="Liu Z."/>
            <person name="Lin R."/>
            <person name="Li E."/>
            <person name="Mao Z."/>
            <person name="Ling J."/>
            <person name="Yin W."/>
            <person name="Xie B."/>
        </authorList>
    </citation>
    <scope>NUCLEOTIDE SEQUENCE [LARGE SCALE GENOMIC DNA]</scope>
    <source>
        <strain evidence="2">PLBJ-1</strain>
        <strain evidence="3">PLFJ-1</strain>
    </source>
</reference>
<feature type="region of interest" description="Disordered" evidence="1">
    <location>
        <begin position="56"/>
        <end position="146"/>
    </location>
</feature>
<evidence type="ECO:0000313" key="2">
    <source>
        <dbReference type="EMBL" id="OAQ81528.1"/>
    </source>
</evidence>
<evidence type="ECO:0000313" key="3">
    <source>
        <dbReference type="EMBL" id="OAQ91583.1"/>
    </source>
</evidence>
<accession>A0A179HQG8</accession>
<organism evidence="3 4">
    <name type="scientific">Purpureocillium lilacinum</name>
    <name type="common">Paecilomyces lilacinus</name>
    <dbReference type="NCBI Taxonomy" id="33203"/>
    <lineage>
        <taxon>Eukaryota</taxon>
        <taxon>Fungi</taxon>
        <taxon>Dikarya</taxon>
        <taxon>Ascomycota</taxon>
        <taxon>Pezizomycotina</taxon>
        <taxon>Sordariomycetes</taxon>
        <taxon>Hypocreomycetidae</taxon>
        <taxon>Hypocreales</taxon>
        <taxon>Ophiocordycipitaceae</taxon>
        <taxon>Purpureocillium</taxon>
    </lineage>
</organism>
<comment type="caution">
    <text evidence="3">The sequence shown here is derived from an EMBL/GenBank/DDBJ whole genome shotgun (WGS) entry which is preliminary data.</text>
</comment>
<dbReference type="AlphaFoldDB" id="A0A179HQG8"/>
<evidence type="ECO:0000256" key="1">
    <source>
        <dbReference type="SAM" id="MobiDB-lite"/>
    </source>
</evidence>
<feature type="compositionally biased region" description="Polar residues" evidence="1">
    <location>
        <begin position="130"/>
        <end position="146"/>
    </location>
</feature>
<sequence length="146" mass="15899">MSAGRDRRDGEFRYVRSYMGLPPGLSGRDMALLTVCGAVRRGRSTQTSTLVRCGADAARDRLPRDGRQRRGKKGKTRAQPCLDSTTNDRLKKAAARRVKPVEPVAGETTDRGVDLGTGDERHDRDGSVFGGQTSDGDSTVSRFVED</sequence>
<dbReference type="Proteomes" id="UP000078340">
    <property type="component" value="Unassembled WGS sequence"/>
</dbReference>
<feature type="compositionally biased region" description="Basic and acidic residues" evidence="1">
    <location>
        <begin position="57"/>
        <end position="68"/>
    </location>
</feature>
<proteinExistence type="predicted"/>
<evidence type="ECO:0000313" key="4">
    <source>
        <dbReference type="Proteomes" id="UP000078340"/>
    </source>
</evidence>
<dbReference type="EMBL" id="LSBI01000003">
    <property type="protein sequence ID" value="OAQ91583.1"/>
    <property type="molecule type" value="Genomic_DNA"/>
</dbReference>
<name>A0A179HQG8_PURLI</name>